<evidence type="ECO:0000313" key="2">
    <source>
        <dbReference type="Proteomes" id="UP000316621"/>
    </source>
</evidence>
<protein>
    <submittedName>
        <fullName evidence="1">Uncharacterized protein</fullName>
    </submittedName>
</protein>
<accession>A0A4Y7L6Q0</accession>
<organism evidence="1 2">
    <name type="scientific">Papaver somniferum</name>
    <name type="common">Opium poppy</name>
    <dbReference type="NCBI Taxonomy" id="3469"/>
    <lineage>
        <taxon>Eukaryota</taxon>
        <taxon>Viridiplantae</taxon>
        <taxon>Streptophyta</taxon>
        <taxon>Embryophyta</taxon>
        <taxon>Tracheophyta</taxon>
        <taxon>Spermatophyta</taxon>
        <taxon>Magnoliopsida</taxon>
        <taxon>Ranunculales</taxon>
        <taxon>Papaveraceae</taxon>
        <taxon>Papaveroideae</taxon>
        <taxon>Papaver</taxon>
    </lineage>
</organism>
<reference evidence="1 2" key="1">
    <citation type="journal article" date="2018" name="Science">
        <title>The opium poppy genome and morphinan production.</title>
        <authorList>
            <person name="Guo L."/>
            <person name="Winzer T."/>
            <person name="Yang X."/>
            <person name="Li Y."/>
            <person name="Ning Z."/>
            <person name="He Z."/>
            <person name="Teodor R."/>
            <person name="Lu Y."/>
            <person name="Bowser T.A."/>
            <person name="Graham I.A."/>
            <person name="Ye K."/>
        </authorList>
    </citation>
    <scope>NUCLEOTIDE SEQUENCE [LARGE SCALE GENOMIC DNA]</scope>
    <source>
        <strain evidence="2">cv. HN1</strain>
        <tissue evidence="1">Leaves</tissue>
    </source>
</reference>
<keyword evidence="2" id="KW-1185">Reference proteome</keyword>
<dbReference type="Proteomes" id="UP000316621">
    <property type="component" value="Chromosome 10"/>
</dbReference>
<dbReference type="EMBL" id="CM010724">
    <property type="protein sequence ID" value="RZC81203.1"/>
    <property type="molecule type" value="Genomic_DNA"/>
</dbReference>
<gene>
    <name evidence="1" type="ORF">C5167_043780</name>
</gene>
<evidence type="ECO:0000313" key="1">
    <source>
        <dbReference type="EMBL" id="RZC81203.1"/>
    </source>
</evidence>
<sequence>MKFQNYGPICYRKQFYSKKPYGSGKSYY</sequence>
<dbReference type="AlphaFoldDB" id="A0A4Y7L6Q0"/>
<proteinExistence type="predicted"/>
<name>A0A4Y7L6Q0_PAPSO</name>
<dbReference type="Gramene" id="RZC81203">
    <property type="protein sequence ID" value="RZC81203"/>
    <property type="gene ID" value="C5167_043780"/>
</dbReference>